<feature type="region of interest" description="Disordered" evidence="1">
    <location>
        <begin position="104"/>
        <end position="153"/>
    </location>
</feature>
<evidence type="ECO:0000313" key="2">
    <source>
        <dbReference type="EMBL" id="KAG2654086.1"/>
    </source>
</evidence>
<dbReference type="EMBL" id="CM029038">
    <property type="protein sequence ID" value="KAG2654086.1"/>
    <property type="molecule type" value="Genomic_DNA"/>
</dbReference>
<evidence type="ECO:0000256" key="1">
    <source>
        <dbReference type="SAM" id="MobiDB-lite"/>
    </source>
</evidence>
<gene>
    <name evidence="2" type="ORF">PVAP13_1NG537000</name>
</gene>
<comment type="caution">
    <text evidence="2">The sequence shown here is derived from an EMBL/GenBank/DDBJ whole genome shotgun (WGS) entry which is preliminary data.</text>
</comment>
<keyword evidence="3" id="KW-1185">Reference proteome</keyword>
<accession>A0A8T0X8A1</accession>
<organism evidence="2 3">
    <name type="scientific">Panicum virgatum</name>
    <name type="common">Blackwell switchgrass</name>
    <dbReference type="NCBI Taxonomy" id="38727"/>
    <lineage>
        <taxon>Eukaryota</taxon>
        <taxon>Viridiplantae</taxon>
        <taxon>Streptophyta</taxon>
        <taxon>Embryophyta</taxon>
        <taxon>Tracheophyta</taxon>
        <taxon>Spermatophyta</taxon>
        <taxon>Magnoliopsida</taxon>
        <taxon>Liliopsida</taxon>
        <taxon>Poales</taxon>
        <taxon>Poaceae</taxon>
        <taxon>PACMAD clade</taxon>
        <taxon>Panicoideae</taxon>
        <taxon>Panicodae</taxon>
        <taxon>Paniceae</taxon>
        <taxon>Panicinae</taxon>
        <taxon>Panicum</taxon>
        <taxon>Panicum sect. Hiantes</taxon>
    </lineage>
</organism>
<protein>
    <submittedName>
        <fullName evidence="2">Uncharacterized protein</fullName>
    </submittedName>
</protein>
<sequence length="153" mass="16805">MLVSVWKRRACPLKRLYIIFHTHGRMGMATSTFQSLSLAETHFLHLPLVPSPCLCVPCESAWPTATHNRTTIPLRAAQPSHETRPRTTPRLLFPPLVVFSCQPPTRQHTPSLTTLPSSHSVTPNVSPLPPSSKARPPNSTAPAGLGQRQTVPL</sequence>
<feature type="compositionally biased region" description="Low complexity" evidence="1">
    <location>
        <begin position="108"/>
        <end position="123"/>
    </location>
</feature>
<reference evidence="2" key="1">
    <citation type="submission" date="2020-05" db="EMBL/GenBank/DDBJ databases">
        <title>WGS assembly of Panicum virgatum.</title>
        <authorList>
            <person name="Lovell J.T."/>
            <person name="Jenkins J."/>
            <person name="Shu S."/>
            <person name="Juenger T.E."/>
            <person name="Schmutz J."/>
        </authorList>
    </citation>
    <scope>NUCLEOTIDE SEQUENCE</scope>
    <source>
        <strain evidence="2">AP13</strain>
    </source>
</reference>
<evidence type="ECO:0000313" key="3">
    <source>
        <dbReference type="Proteomes" id="UP000823388"/>
    </source>
</evidence>
<name>A0A8T0X8A1_PANVG</name>
<dbReference type="AlphaFoldDB" id="A0A8T0X8A1"/>
<proteinExistence type="predicted"/>
<feature type="compositionally biased region" description="Polar residues" evidence="1">
    <location>
        <begin position="137"/>
        <end position="153"/>
    </location>
</feature>
<dbReference type="Proteomes" id="UP000823388">
    <property type="component" value="Chromosome 1N"/>
</dbReference>